<gene>
    <name evidence="1" type="ORF">ACJIZ3_011742</name>
</gene>
<dbReference type="Proteomes" id="UP001634393">
    <property type="component" value="Unassembled WGS sequence"/>
</dbReference>
<accession>A0ABD3UKE0</accession>
<comment type="caution">
    <text evidence="1">The sequence shown here is derived from an EMBL/GenBank/DDBJ whole genome shotgun (WGS) entry which is preliminary data.</text>
</comment>
<evidence type="ECO:0000313" key="1">
    <source>
        <dbReference type="EMBL" id="KAL3849860.1"/>
    </source>
</evidence>
<dbReference type="AlphaFoldDB" id="A0ABD3UKE0"/>
<reference evidence="1 2" key="1">
    <citation type="submission" date="2024-12" db="EMBL/GenBank/DDBJ databases">
        <title>The unique morphological basis and parallel evolutionary history of personate flowers in Penstemon.</title>
        <authorList>
            <person name="Depatie T.H."/>
            <person name="Wessinger C.A."/>
        </authorList>
    </citation>
    <scope>NUCLEOTIDE SEQUENCE [LARGE SCALE GENOMIC DNA]</scope>
    <source>
        <strain evidence="1">WTNN_2</strain>
        <tissue evidence="1">Leaf</tissue>
    </source>
</reference>
<sequence length="32" mass="3742">MPSNPSTIITKFKNKNLPFFPTYKIIKSFKLP</sequence>
<proteinExistence type="predicted"/>
<name>A0ABD3UKE0_9LAMI</name>
<organism evidence="1 2">
    <name type="scientific">Penstemon smallii</name>
    <dbReference type="NCBI Taxonomy" id="265156"/>
    <lineage>
        <taxon>Eukaryota</taxon>
        <taxon>Viridiplantae</taxon>
        <taxon>Streptophyta</taxon>
        <taxon>Embryophyta</taxon>
        <taxon>Tracheophyta</taxon>
        <taxon>Spermatophyta</taxon>
        <taxon>Magnoliopsida</taxon>
        <taxon>eudicotyledons</taxon>
        <taxon>Gunneridae</taxon>
        <taxon>Pentapetalae</taxon>
        <taxon>asterids</taxon>
        <taxon>lamiids</taxon>
        <taxon>Lamiales</taxon>
        <taxon>Plantaginaceae</taxon>
        <taxon>Cheloneae</taxon>
        <taxon>Penstemon</taxon>
    </lineage>
</organism>
<dbReference type="EMBL" id="JBJXBP010000001">
    <property type="protein sequence ID" value="KAL3849860.1"/>
    <property type="molecule type" value="Genomic_DNA"/>
</dbReference>
<evidence type="ECO:0000313" key="2">
    <source>
        <dbReference type="Proteomes" id="UP001634393"/>
    </source>
</evidence>
<keyword evidence="2" id="KW-1185">Reference proteome</keyword>
<protein>
    <submittedName>
        <fullName evidence="1">Uncharacterized protein</fullName>
    </submittedName>
</protein>